<dbReference type="InParanoid" id="T1EU94"/>
<proteinExistence type="predicted"/>
<evidence type="ECO:0000256" key="3">
    <source>
        <dbReference type="SAM" id="SignalP"/>
    </source>
</evidence>
<dbReference type="InterPro" id="IPR003598">
    <property type="entry name" value="Ig_sub2"/>
</dbReference>
<dbReference type="GeneID" id="20200144"/>
<protein>
    <recommendedName>
        <fullName evidence="4">Ig-like domain-containing protein</fullName>
    </recommendedName>
</protein>
<dbReference type="KEGG" id="hro:HELRODRAFT_163589"/>
<dbReference type="InterPro" id="IPR007110">
    <property type="entry name" value="Ig-like_dom"/>
</dbReference>
<reference evidence="7" key="1">
    <citation type="submission" date="2012-12" db="EMBL/GenBank/DDBJ databases">
        <authorList>
            <person name="Hellsten U."/>
            <person name="Grimwood J."/>
            <person name="Chapman J.A."/>
            <person name="Shapiro H."/>
            <person name="Aerts A."/>
            <person name="Otillar R.P."/>
            <person name="Terry A.Y."/>
            <person name="Boore J.L."/>
            <person name="Simakov O."/>
            <person name="Marletaz F."/>
            <person name="Cho S.-J."/>
            <person name="Edsinger-Gonzales E."/>
            <person name="Havlak P."/>
            <person name="Kuo D.-H."/>
            <person name="Larsson T."/>
            <person name="Lv J."/>
            <person name="Arendt D."/>
            <person name="Savage R."/>
            <person name="Osoegawa K."/>
            <person name="de Jong P."/>
            <person name="Lindberg D.R."/>
            <person name="Seaver E.C."/>
            <person name="Weisblat D.A."/>
            <person name="Putnam N.H."/>
            <person name="Grigoriev I.V."/>
            <person name="Rokhsar D.S."/>
        </authorList>
    </citation>
    <scope>NUCLEOTIDE SEQUENCE</scope>
</reference>
<evidence type="ECO:0000256" key="1">
    <source>
        <dbReference type="ARBA" id="ARBA00022729"/>
    </source>
</evidence>
<dbReference type="EMBL" id="AMQM01001405">
    <property type="status" value="NOT_ANNOTATED_CDS"/>
    <property type="molecule type" value="Genomic_DNA"/>
</dbReference>
<keyword evidence="2" id="KW-1015">Disulfide bond</keyword>
<evidence type="ECO:0000313" key="5">
    <source>
        <dbReference type="EMBL" id="ESN96521.1"/>
    </source>
</evidence>
<evidence type="ECO:0000313" key="7">
    <source>
        <dbReference type="Proteomes" id="UP000015101"/>
    </source>
</evidence>
<dbReference type="eggNOG" id="KOG4222">
    <property type="taxonomic scope" value="Eukaryota"/>
</dbReference>
<feature type="domain" description="Ig-like" evidence="4">
    <location>
        <begin position="184"/>
        <end position="263"/>
    </location>
</feature>
<dbReference type="RefSeq" id="XP_009025675.1">
    <property type="nucleotide sequence ID" value="XM_009027427.1"/>
</dbReference>
<accession>T1EU94</accession>
<organism evidence="6 7">
    <name type="scientific">Helobdella robusta</name>
    <name type="common">Californian leech</name>
    <dbReference type="NCBI Taxonomy" id="6412"/>
    <lineage>
        <taxon>Eukaryota</taxon>
        <taxon>Metazoa</taxon>
        <taxon>Spiralia</taxon>
        <taxon>Lophotrochozoa</taxon>
        <taxon>Annelida</taxon>
        <taxon>Clitellata</taxon>
        <taxon>Hirudinea</taxon>
        <taxon>Rhynchobdellida</taxon>
        <taxon>Glossiphoniidae</taxon>
        <taxon>Helobdella</taxon>
    </lineage>
</organism>
<evidence type="ECO:0000256" key="2">
    <source>
        <dbReference type="ARBA" id="ARBA00023157"/>
    </source>
</evidence>
<dbReference type="Pfam" id="PF13927">
    <property type="entry name" value="Ig_3"/>
    <property type="match status" value="1"/>
</dbReference>
<dbReference type="OrthoDB" id="6152037at2759"/>
<reference evidence="5 7" key="2">
    <citation type="journal article" date="2013" name="Nature">
        <title>Insights into bilaterian evolution from three spiralian genomes.</title>
        <authorList>
            <person name="Simakov O."/>
            <person name="Marletaz F."/>
            <person name="Cho S.J."/>
            <person name="Edsinger-Gonzales E."/>
            <person name="Havlak P."/>
            <person name="Hellsten U."/>
            <person name="Kuo D.H."/>
            <person name="Larsson T."/>
            <person name="Lv J."/>
            <person name="Arendt D."/>
            <person name="Savage R."/>
            <person name="Osoegawa K."/>
            <person name="de Jong P."/>
            <person name="Grimwood J."/>
            <person name="Chapman J.A."/>
            <person name="Shapiro H."/>
            <person name="Aerts A."/>
            <person name="Otillar R.P."/>
            <person name="Terry A.Y."/>
            <person name="Boore J.L."/>
            <person name="Grigoriev I.V."/>
            <person name="Lindberg D.R."/>
            <person name="Seaver E.C."/>
            <person name="Weisblat D.A."/>
            <person name="Putnam N.H."/>
            <person name="Rokhsar D.S."/>
        </authorList>
    </citation>
    <scope>NUCLEOTIDE SEQUENCE</scope>
</reference>
<dbReference type="SUPFAM" id="SSF48726">
    <property type="entry name" value="Immunoglobulin"/>
    <property type="match status" value="3"/>
</dbReference>
<dbReference type="SMART" id="SM00408">
    <property type="entry name" value="IGc2"/>
    <property type="match status" value="2"/>
</dbReference>
<dbReference type="STRING" id="6412.T1EU94"/>
<keyword evidence="1 3" id="KW-0732">Signal</keyword>
<dbReference type="InterPro" id="IPR013098">
    <property type="entry name" value="Ig_I-set"/>
</dbReference>
<name>T1EU94_HELRO</name>
<dbReference type="HOGENOM" id="CLU_089186_0_0_1"/>
<feature type="domain" description="Ig-like" evidence="4">
    <location>
        <begin position="36"/>
        <end position="164"/>
    </location>
</feature>
<dbReference type="PANTHER" id="PTHR45080:SF8">
    <property type="entry name" value="IG-LIKE DOMAIN-CONTAINING PROTEIN"/>
    <property type="match status" value="1"/>
</dbReference>
<dbReference type="InterPro" id="IPR036179">
    <property type="entry name" value="Ig-like_dom_sf"/>
</dbReference>
<dbReference type="AlphaFoldDB" id="T1EU94"/>
<sequence>MAFLSVFCRLLVCLLLLSVSTDHYQQQPQLLKLEAGEDAFIACRAPEGTPTPKIKWLKNDRPLLTDNDNYYNNINNDDYNNISNDYNNINNYYNNINNYYNNINHDYNNNGINNNEINNYSNNKNRFLITESGLTILSVTNDDVGAYRCVAYNEAGELKSVVVHLDVNYASTAATMTTTTTRLPRRVARDTVMQGKDVIFHCQVTSDSAPSWKKLDGEIPMERSQLTSDHSLKLLNVQPGDEGTYICTVHTPSGLRKETRAVLVVNTPPSVQVPHRDFVVNPGKRVVIDCMVAGSPTPEVTWFRSSNYVRSCCC</sequence>
<feature type="signal peptide" evidence="3">
    <location>
        <begin position="1"/>
        <end position="21"/>
    </location>
</feature>
<dbReference type="Gene3D" id="2.60.40.10">
    <property type="entry name" value="Immunoglobulins"/>
    <property type="match status" value="3"/>
</dbReference>
<dbReference type="EnsemblMetazoa" id="HelroT163589">
    <property type="protein sequence ID" value="HelroP163589"/>
    <property type="gene ID" value="HelroG163589"/>
</dbReference>
<dbReference type="InterPro" id="IPR050958">
    <property type="entry name" value="Cell_Adh-Cytoskel_Orgn"/>
</dbReference>
<feature type="chain" id="PRO_5010980061" description="Ig-like domain-containing protein" evidence="3">
    <location>
        <begin position="22"/>
        <end position="314"/>
    </location>
</feature>
<evidence type="ECO:0000259" key="4">
    <source>
        <dbReference type="PROSITE" id="PS50835"/>
    </source>
</evidence>
<dbReference type="PROSITE" id="PS50835">
    <property type="entry name" value="IG_LIKE"/>
    <property type="match status" value="3"/>
</dbReference>
<gene>
    <name evidence="6" type="primary">20200144</name>
    <name evidence="5" type="ORF">HELRODRAFT_163589</name>
</gene>
<feature type="domain" description="Ig-like" evidence="4">
    <location>
        <begin position="268"/>
        <end position="314"/>
    </location>
</feature>
<dbReference type="EMBL" id="KB097495">
    <property type="protein sequence ID" value="ESN96521.1"/>
    <property type="molecule type" value="Genomic_DNA"/>
</dbReference>
<reference evidence="6" key="3">
    <citation type="submission" date="2015-06" db="UniProtKB">
        <authorList>
            <consortium name="EnsemblMetazoa"/>
        </authorList>
    </citation>
    <scope>IDENTIFICATION</scope>
</reference>
<evidence type="ECO:0000313" key="6">
    <source>
        <dbReference type="EnsemblMetazoa" id="HelroP163589"/>
    </source>
</evidence>
<dbReference type="PANTHER" id="PTHR45080">
    <property type="entry name" value="CONTACTIN 5"/>
    <property type="match status" value="1"/>
</dbReference>
<dbReference type="Pfam" id="PF07679">
    <property type="entry name" value="I-set"/>
    <property type="match status" value="3"/>
</dbReference>
<dbReference type="Proteomes" id="UP000015101">
    <property type="component" value="Unassembled WGS sequence"/>
</dbReference>
<keyword evidence="7" id="KW-1185">Reference proteome</keyword>
<dbReference type="SMART" id="SM00409">
    <property type="entry name" value="IG"/>
    <property type="match status" value="2"/>
</dbReference>
<dbReference type="InterPro" id="IPR013783">
    <property type="entry name" value="Ig-like_fold"/>
</dbReference>
<dbReference type="CTD" id="20200144"/>
<dbReference type="InterPro" id="IPR003599">
    <property type="entry name" value="Ig_sub"/>
</dbReference>